<gene>
    <name evidence="2" type="ORF">QYE76_068007</name>
</gene>
<dbReference type="PANTHER" id="PTHR47481">
    <property type="match status" value="1"/>
</dbReference>
<name>A0AAD8SFH3_LOLMU</name>
<feature type="transmembrane region" description="Helical" evidence="1">
    <location>
        <begin position="214"/>
        <end position="237"/>
    </location>
</feature>
<keyword evidence="3" id="KW-1185">Reference proteome</keyword>
<feature type="transmembrane region" description="Helical" evidence="1">
    <location>
        <begin position="299"/>
        <end position="318"/>
    </location>
</feature>
<dbReference type="Proteomes" id="UP001231189">
    <property type="component" value="Unassembled WGS sequence"/>
</dbReference>
<proteinExistence type="predicted"/>
<feature type="transmembrane region" description="Helical" evidence="1">
    <location>
        <begin position="243"/>
        <end position="260"/>
    </location>
</feature>
<keyword evidence="1" id="KW-0812">Transmembrane</keyword>
<protein>
    <submittedName>
        <fullName evidence="2">Uncharacterized protein</fullName>
    </submittedName>
</protein>
<reference evidence="2" key="1">
    <citation type="submission" date="2023-07" db="EMBL/GenBank/DDBJ databases">
        <title>A chromosome-level genome assembly of Lolium multiflorum.</title>
        <authorList>
            <person name="Chen Y."/>
            <person name="Copetti D."/>
            <person name="Kolliker R."/>
            <person name="Studer B."/>
        </authorList>
    </citation>
    <scope>NUCLEOTIDE SEQUENCE</scope>
    <source>
        <strain evidence="2">02402/16</strain>
        <tissue evidence="2">Leaf</tissue>
    </source>
</reference>
<evidence type="ECO:0000313" key="2">
    <source>
        <dbReference type="EMBL" id="KAK1650202.1"/>
    </source>
</evidence>
<sequence length="438" mass="47743">MGSSSASSISSLAAALGAPPAQLLTRDNALIWKALVVPALRSARVLKLVEGGDKAPAETIEVDTDGVKSEVDNPAYDVWIARDQQVLRYLLSCLSSDMLSHFLGLETSAEVWQTINSLTTTQSKARAQHLRSALNDTKKGNMYAEKYFAKMKVLASELAAVGKPLDDDELIWYMLHGLGEDYNNLKTAESLFPLPTWLAVTLTTRQPMVLGRMITVVMITEIVVMIGALMTTAIAVMTAVTDVMISALVMMIGVLAMMTGPSIGMMDQEMRLVMMDAAVTEFLLRLLMLSVRYARSMDILLRCAGGGFSVIGAMVVVVEMIKTTRVQIWHPTISDGFSRPDLGSCTARCVRTSASARARSASVRALEVDISATLYVVPLRVTIPLSAVVCAPHRLTCTVPLSGAWCTHASCWQSGRCWQSIRFCCQSGRDNWQLFCCK</sequence>
<evidence type="ECO:0000313" key="3">
    <source>
        <dbReference type="Proteomes" id="UP001231189"/>
    </source>
</evidence>
<dbReference type="EMBL" id="JAUUTY010000004">
    <property type="protein sequence ID" value="KAK1650202.1"/>
    <property type="molecule type" value="Genomic_DNA"/>
</dbReference>
<accession>A0AAD8SFH3</accession>
<keyword evidence="1" id="KW-1133">Transmembrane helix</keyword>
<evidence type="ECO:0000256" key="1">
    <source>
        <dbReference type="SAM" id="Phobius"/>
    </source>
</evidence>
<dbReference type="AlphaFoldDB" id="A0AAD8SFH3"/>
<dbReference type="Pfam" id="PF14223">
    <property type="entry name" value="Retrotran_gag_2"/>
    <property type="match status" value="1"/>
</dbReference>
<comment type="caution">
    <text evidence="2">The sequence shown here is derived from an EMBL/GenBank/DDBJ whole genome shotgun (WGS) entry which is preliminary data.</text>
</comment>
<keyword evidence="1" id="KW-0472">Membrane</keyword>
<dbReference type="PANTHER" id="PTHR47481:SF31">
    <property type="entry name" value="OS01G0873500 PROTEIN"/>
    <property type="match status" value="1"/>
</dbReference>
<organism evidence="2 3">
    <name type="scientific">Lolium multiflorum</name>
    <name type="common">Italian ryegrass</name>
    <name type="synonym">Lolium perenne subsp. multiflorum</name>
    <dbReference type="NCBI Taxonomy" id="4521"/>
    <lineage>
        <taxon>Eukaryota</taxon>
        <taxon>Viridiplantae</taxon>
        <taxon>Streptophyta</taxon>
        <taxon>Embryophyta</taxon>
        <taxon>Tracheophyta</taxon>
        <taxon>Spermatophyta</taxon>
        <taxon>Magnoliopsida</taxon>
        <taxon>Liliopsida</taxon>
        <taxon>Poales</taxon>
        <taxon>Poaceae</taxon>
        <taxon>BOP clade</taxon>
        <taxon>Pooideae</taxon>
        <taxon>Poodae</taxon>
        <taxon>Poeae</taxon>
        <taxon>Poeae Chloroplast Group 2 (Poeae type)</taxon>
        <taxon>Loliodinae</taxon>
        <taxon>Loliinae</taxon>
        <taxon>Lolium</taxon>
    </lineage>
</organism>